<reference evidence="2" key="2">
    <citation type="submission" date="2023-07" db="EMBL/GenBank/DDBJ databases">
        <authorList>
            <consortium name="Lawrence Berkeley National Laboratory"/>
            <person name="Haridas S."/>
            <person name="Hensen N."/>
            <person name="Bonometti L."/>
            <person name="Westerberg I."/>
            <person name="Brannstrom I.O."/>
            <person name="Guillou S."/>
            <person name="Cros-Aarteil S."/>
            <person name="Calhoun S."/>
            <person name="Kuo A."/>
            <person name="Mondo S."/>
            <person name="Pangilinan J."/>
            <person name="Riley R."/>
            <person name="LaButti K."/>
            <person name="Andreopoulos B."/>
            <person name="Lipzen A."/>
            <person name="Chen C."/>
            <person name="Yanf M."/>
            <person name="Daum C."/>
            <person name="Ng V."/>
            <person name="Clum A."/>
            <person name="Steindorff A."/>
            <person name="Ohm R."/>
            <person name="Martin F."/>
            <person name="Silar P."/>
            <person name="Natvig D."/>
            <person name="Lalanne C."/>
            <person name="Gautier V."/>
            <person name="Ament-velasquez S.L."/>
            <person name="Kruys A."/>
            <person name="Hutchinson M.I."/>
            <person name="Powell A.J."/>
            <person name="Barry K."/>
            <person name="Miller A.N."/>
            <person name="Grigoriev I.V."/>
            <person name="Debuchy R."/>
            <person name="Gladieux P."/>
            <person name="Thoren M.H."/>
            <person name="Johannesson H."/>
        </authorList>
    </citation>
    <scope>NUCLEOTIDE SEQUENCE</scope>
    <source>
        <strain evidence="2">FGSC 1904</strain>
    </source>
</reference>
<protein>
    <recommendedName>
        <fullName evidence="4">Secreted protein</fullName>
    </recommendedName>
</protein>
<keyword evidence="3" id="KW-1185">Reference proteome</keyword>
<gene>
    <name evidence="2" type="ORF">B0T20DRAFT_119320</name>
</gene>
<name>A0AAE0PKL6_SORBR</name>
<dbReference type="Proteomes" id="UP001281003">
    <property type="component" value="Unassembled WGS sequence"/>
</dbReference>
<feature type="chain" id="PRO_5042242757" description="Secreted protein" evidence="1">
    <location>
        <begin position="23"/>
        <end position="89"/>
    </location>
</feature>
<proteinExistence type="predicted"/>
<evidence type="ECO:0008006" key="4">
    <source>
        <dbReference type="Google" id="ProtNLM"/>
    </source>
</evidence>
<evidence type="ECO:0000313" key="3">
    <source>
        <dbReference type="Proteomes" id="UP001281003"/>
    </source>
</evidence>
<evidence type="ECO:0000256" key="1">
    <source>
        <dbReference type="SAM" id="SignalP"/>
    </source>
</evidence>
<keyword evidence="1" id="KW-0732">Signal</keyword>
<reference evidence="2" key="1">
    <citation type="journal article" date="2023" name="Mol. Phylogenet. Evol.">
        <title>Genome-scale phylogeny and comparative genomics of the fungal order Sordariales.</title>
        <authorList>
            <person name="Hensen N."/>
            <person name="Bonometti L."/>
            <person name="Westerberg I."/>
            <person name="Brannstrom I.O."/>
            <person name="Guillou S."/>
            <person name="Cros-Aarteil S."/>
            <person name="Calhoun S."/>
            <person name="Haridas S."/>
            <person name="Kuo A."/>
            <person name="Mondo S."/>
            <person name="Pangilinan J."/>
            <person name="Riley R."/>
            <person name="LaButti K."/>
            <person name="Andreopoulos B."/>
            <person name="Lipzen A."/>
            <person name="Chen C."/>
            <person name="Yan M."/>
            <person name="Daum C."/>
            <person name="Ng V."/>
            <person name="Clum A."/>
            <person name="Steindorff A."/>
            <person name="Ohm R.A."/>
            <person name="Martin F."/>
            <person name="Silar P."/>
            <person name="Natvig D.O."/>
            <person name="Lalanne C."/>
            <person name="Gautier V."/>
            <person name="Ament-Velasquez S.L."/>
            <person name="Kruys A."/>
            <person name="Hutchinson M.I."/>
            <person name="Powell A.J."/>
            <person name="Barry K."/>
            <person name="Miller A.N."/>
            <person name="Grigoriev I.V."/>
            <person name="Debuchy R."/>
            <person name="Gladieux P."/>
            <person name="Hiltunen Thoren M."/>
            <person name="Johannesson H."/>
        </authorList>
    </citation>
    <scope>NUCLEOTIDE SEQUENCE</scope>
    <source>
        <strain evidence="2">FGSC 1904</strain>
    </source>
</reference>
<accession>A0AAE0PKL6</accession>
<dbReference type="AlphaFoldDB" id="A0AAE0PKL6"/>
<sequence length="89" mass="10273">MVLLAVSLASVVPSYFCHCSRARNAGEYIGSDRRWPRINATKTMDRVGVMLNKTSVHREPIYLRSNSKFSEELYSFRNLRKVPYHPPSL</sequence>
<comment type="caution">
    <text evidence="2">The sequence shown here is derived from an EMBL/GenBank/DDBJ whole genome shotgun (WGS) entry which is preliminary data.</text>
</comment>
<evidence type="ECO:0000313" key="2">
    <source>
        <dbReference type="EMBL" id="KAK3401628.1"/>
    </source>
</evidence>
<feature type="signal peptide" evidence="1">
    <location>
        <begin position="1"/>
        <end position="22"/>
    </location>
</feature>
<organism evidence="2 3">
    <name type="scientific">Sordaria brevicollis</name>
    <dbReference type="NCBI Taxonomy" id="83679"/>
    <lineage>
        <taxon>Eukaryota</taxon>
        <taxon>Fungi</taxon>
        <taxon>Dikarya</taxon>
        <taxon>Ascomycota</taxon>
        <taxon>Pezizomycotina</taxon>
        <taxon>Sordariomycetes</taxon>
        <taxon>Sordariomycetidae</taxon>
        <taxon>Sordariales</taxon>
        <taxon>Sordariaceae</taxon>
        <taxon>Sordaria</taxon>
    </lineage>
</organism>
<dbReference type="EMBL" id="JAUTDP010000002">
    <property type="protein sequence ID" value="KAK3401628.1"/>
    <property type="molecule type" value="Genomic_DNA"/>
</dbReference>